<dbReference type="RefSeq" id="WP_081595544.1">
    <property type="nucleotide sequence ID" value="NZ_JBIRUQ010000001.1"/>
</dbReference>
<evidence type="ECO:0000313" key="1">
    <source>
        <dbReference type="EMBL" id="MFI1460295.1"/>
    </source>
</evidence>
<proteinExistence type="predicted"/>
<accession>A0ABW7TLU4</accession>
<dbReference type="Pfam" id="PF19458">
    <property type="entry name" value="DUF5995"/>
    <property type="match status" value="1"/>
</dbReference>
<organism evidence="1 2">
    <name type="scientific">Nocardia carnea</name>
    <dbReference type="NCBI Taxonomy" id="37328"/>
    <lineage>
        <taxon>Bacteria</taxon>
        <taxon>Bacillati</taxon>
        <taxon>Actinomycetota</taxon>
        <taxon>Actinomycetes</taxon>
        <taxon>Mycobacteriales</taxon>
        <taxon>Nocardiaceae</taxon>
        <taxon>Nocardia</taxon>
    </lineage>
</organism>
<dbReference type="InterPro" id="IPR046037">
    <property type="entry name" value="DUF5995"/>
</dbReference>
<dbReference type="EMBL" id="JBIRUQ010000001">
    <property type="protein sequence ID" value="MFI1460295.1"/>
    <property type="molecule type" value="Genomic_DNA"/>
</dbReference>
<comment type="caution">
    <text evidence="1">The sequence shown here is derived from an EMBL/GenBank/DDBJ whole genome shotgun (WGS) entry which is preliminary data.</text>
</comment>
<reference evidence="1 2" key="1">
    <citation type="submission" date="2024-10" db="EMBL/GenBank/DDBJ databases">
        <title>The Natural Products Discovery Center: Release of the First 8490 Sequenced Strains for Exploring Actinobacteria Biosynthetic Diversity.</title>
        <authorList>
            <person name="Kalkreuter E."/>
            <person name="Kautsar S.A."/>
            <person name="Yang D."/>
            <person name="Bader C.D."/>
            <person name="Teijaro C.N."/>
            <person name="Fluegel L."/>
            <person name="Davis C.M."/>
            <person name="Simpson J.R."/>
            <person name="Lauterbach L."/>
            <person name="Steele A.D."/>
            <person name="Gui C."/>
            <person name="Meng S."/>
            <person name="Li G."/>
            <person name="Viehrig K."/>
            <person name="Ye F."/>
            <person name="Su P."/>
            <person name="Kiefer A.F."/>
            <person name="Nichols A."/>
            <person name="Cepeda A.J."/>
            <person name="Yan W."/>
            <person name="Fan B."/>
            <person name="Jiang Y."/>
            <person name="Adhikari A."/>
            <person name="Zheng C.-J."/>
            <person name="Schuster L."/>
            <person name="Cowan T.M."/>
            <person name="Smanski M.J."/>
            <person name="Chevrette M.G."/>
            <person name="De Carvalho L.P.S."/>
            <person name="Shen B."/>
        </authorList>
    </citation>
    <scope>NUCLEOTIDE SEQUENCE [LARGE SCALE GENOMIC DNA]</scope>
    <source>
        <strain evidence="1 2">NPDC020568</strain>
    </source>
</reference>
<gene>
    <name evidence="1" type="ORF">ACH4WX_06175</name>
</gene>
<protein>
    <submittedName>
        <fullName evidence="1">DUF5995 family protein</fullName>
    </submittedName>
</protein>
<sequence length="266" mass="28453">MTVVALLAQVQPASGAPSASAAAACGEQLDATEVSEIVTLADLETLPGGPSLPRLEVTADRLNKITEILARHKDRRATFALGLDALEQVAILPLQRNESEFDDPDYAHRLSIEVMSRFLRNLHGEFTGGDVEPHWARHFELAHNCDLSLGHVTMAGYNAHFTVDMPHVVAAIGSRPANARDYFTVLDTISAGRDVIVAPTEAVFGAAVRPALDLLAGDRIARIGFNGFNAINFATGMALQSAILRGATEAEINLAWRAIDAAVKVL</sequence>
<evidence type="ECO:0000313" key="2">
    <source>
        <dbReference type="Proteomes" id="UP001611263"/>
    </source>
</evidence>
<name>A0ABW7TLU4_9NOCA</name>
<keyword evidence="2" id="KW-1185">Reference proteome</keyword>
<dbReference type="Proteomes" id="UP001611263">
    <property type="component" value="Unassembled WGS sequence"/>
</dbReference>